<dbReference type="EMBL" id="CAIT01000005">
    <property type="protein sequence ID" value="CCH52656.1"/>
    <property type="molecule type" value="Genomic_DNA"/>
</dbReference>
<dbReference type="OrthoDB" id="9790734at2"/>
<dbReference type="AlphaFoldDB" id="I2GFI1"/>
<evidence type="ECO:0000313" key="3">
    <source>
        <dbReference type="Proteomes" id="UP000009309"/>
    </source>
</evidence>
<dbReference type="Gene3D" id="3.40.50.720">
    <property type="entry name" value="NAD(P)-binding Rossmann-like Domain"/>
    <property type="match status" value="1"/>
</dbReference>
<dbReference type="Pfam" id="PF13460">
    <property type="entry name" value="NAD_binding_10"/>
    <property type="match status" value="1"/>
</dbReference>
<dbReference type="CDD" id="cd05244">
    <property type="entry name" value="BVR-B_like_SDR_a"/>
    <property type="match status" value="1"/>
</dbReference>
<protein>
    <submittedName>
        <fullName evidence="2">Flavin reductase Short=FR</fullName>
        <ecNumber evidence="2">1.3.1.24</ecNumber>
    </submittedName>
</protein>
<accession>I2GFI1</accession>
<comment type="caution">
    <text evidence="2">The sequence shown here is derived from an EMBL/GenBank/DDBJ whole genome shotgun (WGS) entry which is preliminary data.</text>
</comment>
<organism evidence="2 3">
    <name type="scientific">Fibrisoma limi BUZ 3</name>
    <dbReference type="NCBI Taxonomy" id="1185876"/>
    <lineage>
        <taxon>Bacteria</taxon>
        <taxon>Pseudomonadati</taxon>
        <taxon>Bacteroidota</taxon>
        <taxon>Cytophagia</taxon>
        <taxon>Cytophagales</taxon>
        <taxon>Spirosomataceae</taxon>
        <taxon>Fibrisoma</taxon>
    </lineage>
</organism>
<dbReference type="InterPro" id="IPR036291">
    <property type="entry name" value="NAD(P)-bd_dom_sf"/>
</dbReference>
<dbReference type="PANTHER" id="PTHR43355">
    <property type="entry name" value="FLAVIN REDUCTASE (NADPH)"/>
    <property type="match status" value="1"/>
</dbReference>
<dbReference type="PANTHER" id="PTHR43355:SF2">
    <property type="entry name" value="FLAVIN REDUCTASE (NADPH)"/>
    <property type="match status" value="1"/>
</dbReference>
<dbReference type="InterPro" id="IPR051606">
    <property type="entry name" value="Polyketide_Oxido-like"/>
</dbReference>
<dbReference type="SUPFAM" id="SSF51735">
    <property type="entry name" value="NAD(P)-binding Rossmann-fold domains"/>
    <property type="match status" value="1"/>
</dbReference>
<dbReference type="EC" id="1.3.1.24" evidence="2"/>
<evidence type="ECO:0000313" key="2">
    <source>
        <dbReference type="EMBL" id="CCH52656.1"/>
    </source>
</evidence>
<name>I2GFI1_9BACT</name>
<dbReference type="Proteomes" id="UP000009309">
    <property type="component" value="Unassembled WGS sequence"/>
</dbReference>
<reference evidence="2 3" key="1">
    <citation type="journal article" date="2012" name="J. Bacteriol.">
        <title>Genome Sequence of the Filamentous Bacterium Fibrisoma limi BUZ 3T.</title>
        <authorList>
            <person name="Filippini M."/>
            <person name="Qi W."/>
            <person name="Jaenicke S."/>
            <person name="Goesmann A."/>
            <person name="Smits T.H."/>
            <person name="Bagheri H.C."/>
        </authorList>
    </citation>
    <scope>NUCLEOTIDE SEQUENCE [LARGE SCALE GENOMIC DNA]</scope>
    <source>
        <strain evidence="3">BUZ 3T</strain>
    </source>
</reference>
<feature type="domain" description="NAD(P)-binding" evidence="1">
    <location>
        <begin position="7"/>
        <end position="199"/>
    </location>
</feature>
<dbReference type="RefSeq" id="WP_009281240.1">
    <property type="nucleotide sequence ID" value="NZ_CAIT01000005.1"/>
</dbReference>
<dbReference type="GO" id="GO:0042602">
    <property type="term" value="F:riboflavin reductase (NADPH) activity"/>
    <property type="evidence" value="ECO:0007669"/>
    <property type="project" value="TreeGrafter"/>
</dbReference>
<dbReference type="STRING" id="1185876.BN8_01671"/>
<evidence type="ECO:0000259" key="1">
    <source>
        <dbReference type="Pfam" id="PF13460"/>
    </source>
</evidence>
<keyword evidence="3" id="KW-1185">Reference proteome</keyword>
<dbReference type="eggNOG" id="COG0702">
    <property type="taxonomic scope" value="Bacteria"/>
</dbReference>
<sequence>MRAFLFGATGPTGQLLLQKLVEKKYDVTVLVRRPEAVPPTGAPVTIVPGDVMRPETFSSHLAGTDVVISALGTGKSLAKTTLFSDGGRIMLEAMRQTGVQKLIAITSGGVQDDDPTILKSWFYRFIGRWLLRNLYDDMRRFEQQLDATTDINWICVRPTTLTNGPATGRYRVSVTYSPEGGSQISRADVADFIIQQISSDQYVRQKPVLAY</sequence>
<dbReference type="GO" id="GO:0004074">
    <property type="term" value="F:biliverdin reductase [NAD(P)H] activity"/>
    <property type="evidence" value="ECO:0007669"/>
    <property type="project" value="UniProtKB-EC"/>
</dbReference>
<keyword evidence="2" id="KW-0560">Oxidoreductase</keyword>
<proteinExistence type="predicted"/>
<dbReference type="InterPro" id="IPR016040">
    <property type="entry name" value="NAD(P)-bd_dom"/>
</dbReference>
<gene>
    <name evidence="2" type="ORF">BN8_01671</name>
</gene>